<organism evidence="1 2">
    <name type="scientific">Camellia lanceoleosa</name>
    <dbReference type="NCBI Taxonomy" id="1840588"/>
    <lineage>
        <taxon>Eukaryota</taxon>
        <taxon>Viridiplantae</taxon>
        <taxon>Streptophyta</taxon>
        <taxon>Embryophyta</taxon>
        <taxon>Tracheophyta</taxon>
        <taxon>Spermatophyta</taxon>
        <taxon>Magnoliopsida</taxon>
        <taxon>eudicotyledons</taxon>
        <taxon>Gunneridae</taxon>
        <taxon>Pentapetalae</taxon>
        <taxon>asterids</taxon>
        <taxon>Ericales</taxon>
        <taxon>Theaceae</taxon>
        <taxon>Camellia</taxon>
    </lineage>
</organism>
<sequence>MVNKELRVHDAIRSTIYRSPPSRLSLSKDHRITIITVKFKLLPLSKPKTLRRKAAIIEASSGPCGFLAYHDICLWMALDLISSSLYLKGGQKNMS</sequence>
<protein>
    <submittedName>
        <fullName evidence="1">Uncharacterized protein</fullName>
    </submittedName>
</protein>
<gene>
    <name evidence="1" type="ORF">LOK49_LG02G00129</name>
</gene>
<evidence type="ECO:0000313" key="1">
    <source>
        <dbReference type="EMBL" id="KAI8027353.1"/>
    </source>
</evidence>
<dbReference type="Proteomes" id="UP001060215">
    <property type="component" value="Chromosome 3"/>
</dbReference>
<evidence type="ECO:0000313" key="2">
    <source>
        <dbReference type="Proteomes" id="UP001060215"/>
    </source>
</evidence>
<reference evidence="1 2" key="1">
    <citation type="journal article" date="2022" name="Plant J.">
        <title>Chromosome-level genome of Camellia lanceoleosa provides a valuable resource for understanding genome evolution and self-incompatibility.</title>
        <authorList>
            <person name="Gong W."/>
            <person name="Xiao S."/>
            <person name="Wang L."/>
            <person name="Liao Z."/>
            <person name="Chang Y."/>
            <person name="Mo W."/>
            <person name="Hu G."/>
            <person name="Li W."/>
            <person name="Zhao G."/>
            <person name="Zhu H."/>
            <person name="Hu X."/>
            <person name="Ji K."/>
            <person name="Xiang X."/>
            <person name="Song Q."/>
            <person name="Yuan D."/>
            <person name="Jin S."/>
            <person name="Zhang L."/>
        </authorList>
    </citation>
    <scope>NUCLEOTIDE SEQUENCE [LARGE SCALE GENOMIC DNA]</scope>
    <source>
        <strain evidence="1">SQ_2022a</strain>
    </source>
</reference>
<proteinExistence type="predicted"/>
<keyword evidence="2" id="KW-1185">Reference proteome</keyword>
<name>A0ACC0IQH1_9ERIC</name>
<accession>A0ACC0IQH1</accession>
<dbReference type="EMBL" id="CM045760">
    <property type="protein sequence ID" value="KAI8027353.1"/>
    <property type="molecule type" value="Genomic_DNA"/>
</dbReference>
<comment type="caution">
    <text evidence="1">The sequence shown here is derived from an EMBL/GenBank/DDBJ whole genome shotgun (WGS) entry which is preliminary data.</text>
</comment>